<evidence type="ECO:0000313" key="4">
    <source>
        <dbReference type="Proteomes" id="UP000519023"/>
    </source>
</evidence>
<dbReference type="EMBL" id="JABBFV010000029">
    <property type="protein sequence ID" value="NML12896.1"/>
    <property type="molecule type" value="Genomic_DNA"/>
</dbReference>
<dbReference type="SUPFAM" id="SSF158634">
    <property type="entry name" value="RPA2825-like"/>
    <property type="match status" value="1"/>
</dbReference>
<protein>
    <submittedName>
        <fullName evidence="3">DUF3597 domain-containing protein</fullName>
    </submittedName>
</protein>
<evidence type="ECO:0000259" key="2">
    <source>
        <dbReference type="Pfam" id="PF12200"/>
    </source>
</evidence>
<dbReference type="Pfam" id="PF12200">
    <property type="entry name" value="DUF3597"/>
    <property type="match status" value="1"/>
</dbReference>
<dbReference type="InterPro" id="IPR022016">
    <property type="entry name" value="DUF3597"/>
</dbReference>
<organism evidence="3 4">
    <name type="scientific">Sphingobium psychrophilum</name>
    <dbReference type="NCBI Taxonomy" id="2728834"/>
    <lineage>
        <taxon>Bacteria</taxon>
        <taxon>Pseudomonadati</taxon>
        <taxon>Pseudomonadota</taxon>
        <taxon>Alphaproteobacteria</taxon>
        <taxon>Sphingomonadales</taxon>
        <taxon>Sphingomonadaceae</taxon>
        <taxon>Sphingobium</taxon>
    </lineage>
</organism>
<comment type="caution">
    <text evidence="3">The sequence shown here is derived from an EMBL/GenBank/DDBJ whole genome shotgun (WGS) entry which is preliminary data.</text>
</comment>
<proteinExistence type="predicted"/>
<dbReference type="AlphaFoldDB" id="A0A7X9ZVP6"/>
<sequence length="138" mass="13967">MGIFGKIMDKIFRHDAKAAEAPAAIPAPKPAPVERPSAPAATHAAAPPPPPAASVDVGAVLAAMAEMKGGGGNYQSSIVDLLKLLDLDSSLAARKELANELSVDAGADGSAEQNIALHRAVIDKLAENGGIVPDSMRA</sequence>
<evidence type="ECO:0000256" key="1">
    <source>
        <dbReference type="SAM" id="MobiDB-lite"/>
    </source>
</evidence>
<feature type="region of interest" description="Disordered" evidence="1">
    <location>
        <begin position="22"/>
        <end position="52"/>
    </location>
</feature>
<gene>
    <name evidence="3" type="ORF">HHL08_22650</name>
</gene>
<feature type="compositionally biased region" description="Low complexity" evidence="1">
    <location>
        <begin position="36"/>
        <end position="45"/>
    </location>
</feature>
<dbReference type="Proteomes" id="UP000519023">
    <property type="component" value="Unassembled WGS sequence"/>
</dbReference>
<dbReference type="RefSeq" id="WP_069063938.1">
    <property type="nucleotide sequence ID" value="NZ_JABBFV010000029.1"/>
</dbReference>
<keyword evidence="4" id="KW-1185">Reference proteome</keyword>
<evidence type="ECO:0000313" key="3">
    <source>
        <dbReference type="EMBL" id="NML12896.1"/>
    </source>
</evidence>
<accession>A0A7X9ZVP6</accession>
<reference evidence="3 4" key="1">
    <citation type="submission" date="2020-04" db="EMBL/GenBank/DDBJ databases">
        <title>Sphingobium sp. AR-3-1 isolated from Arctic soil.</title>
        <authorList>
            <person name="Dahal R.H."/>
            <person name="Chaudhary D.K."/>
        </authorList>
    </citation>
    <scope>NUCLEOTIDE SEQUENCE [LARGE SCALE GENOMIC DNA]</scope>
    <source>
        <strain evidence="3 4">AR-3-1</strain>
    </source>
</reference>
<name>A0A7X9ZVP6_9SPHN</name>
<feature type="domain" description="DUF3597" evidence="2">
    <location>
        <begin position="3"/>
        <end position="133"/>
    </location>
</feature>